<protein>
    <recommendedName>
        <fullName evidence="6">VPS9 domain-containing protein</fullName>
    </recommendedName>
</protein>
<name>A0A4S4L3U0_9AGAM</name>
<dbReference type="GO" id="GO:0007039">
    <property type="term" value="P:protein catabolic process in the vacuole"/>
    <property type="evidence" value="ECO:0007669"/>
    <property type="project" value="TreeGrafter"/>
</dbReference>
<dbReference type="InterPro" id="IPR052292">
    <property type="entry name" value="Glucose_repression_reg"/>
</dbReference>
<dbReference type="GO" id="GO:0005773">
    <property type="term" value="C:vacuole"/>
    <property type="evidence" value="ECO:0007669"/>
    <property type="project" value="GOC"/>
</dbReference>
<dbReference type="InterPro" id="IPR041545">
    <property type="entry name" value="DUF5601"/>
</dbReference>
<dbReference type="PANTHER" id="PTHR28051:SF1">
    <property type="entry name" value="PROTEIN MTL1-RELATED"/>
    <property type="match status" value="1"/>
</dbReference>
<dbReference type="GO" id="GO:0043130">
    <property type="term" value="F:ubiquitin binding"/>
    <property type="evidence" value="ECO:0007669"/>
    <property type="project" value="InterPro"/>
</dbReference>
<comment type="caution">
    <text evidence="4">The sequence shown here is derived from an EMBL/GenBank/DDBJ whole genome shotgun (WGS) entry which is preliminary data.</text>
</comment>
<feature type="region of interest" description="Disordered" evidence="1">
    <location>
        <begin position="1962"/>
        <end position="2013"/>
    </location>
</feature>
<feature type="compositionally biased region" description="Low complexity" evidence="1">
    <location>
        <begin position="1445"/>
        <end position="1475"/>
    </location>
</feature>
<feature type="compositionally biased region" description="Polar residues" evidence="1">
    <location>
        <begin position="1772"/>
        <end position="1784"/>
    </location>
</feature>
<feature type="compositionally biased region" description="Low complexity" evidence="1">
    <location>
        <begin position="2042"/>
        <end position="2054"/>
    </location>
</feature>
<feature type="compositionally biased region" description="Low complexity" evidence="1">
    <location>
        <begin position="548"/>
        <end position="570"/>
    </location>
</feature>
<feature type="compositionally biased region" description="Basic and acidic residues" evidence="1">
    <location>
        <begin position="1869"/>
        <end position="1879"/>
    </location>
</feature>
<dbReference type="InterPro" id="IPR037191">
    <property type="entry name" value="VPS9_dom_sf"/>
</dbReference>
<feature type="region of interest" description="Disordered" evidence="1">
    <location>
        <begin position="1347"/>
        <end position="1488"/>
    </location>
</feature>
<feature type="region of interest" description="Disordered" evidence="1">
    <location>
        <begin position="1624"/>
        <end position="1671"/>
    </location>
</feature>
<dbReference type="OrthoDB" id="300289at2759"/>
<feature type="region of interest" description="Disordered" evidence="1">
    <location>
        <begin position="2125"/>
        <end position="2187"/>
    </location>
</feature>
<feature type="region of interest" description="Disordered" evidence="1">
    <location>
        <begin position="1687"/>
        <end position="1950"/>
    </location>
</feature>
<feature type="domain" description="CUE" evidence="2">
    <location>
        <begin position="809"/>
        <end position="854"/>
    </location>
</feature>
<feature type="compositionally biased region" description="Basic and acidic residues" evidence="1">
    <location>
        <begin position="1380"/>
        <end position="1395"/>
    </location>
</feature>
<dbReference type="InterPro" id="IPR009060">
    <property type="entry name" value="UBA-like_sf"/>
</dbReference>
<feature type="region of interest" description="Disordered" evidence="1">
    <location>
        <begin position="2040"/>
        <end position="2106"/>
    </location>
</feature>
<evidence type="ECO:0000259" key="2">
    <source>
        <dbReference type="PROSITE" id="PS51140"/>
    </source>
</evidence>
<feature type="compositionally biased region" description="Acidic residues" evidence="1">
    <location>
        <begin position="1363"/>
        <end position="1377"/>
    </location>
</feature>
<feature type="compositionally biased region" description="Polar residues" evidence="1">
    <location>
        <begin position="191"/>
        <end position="207"/>
    </location>
</feature>
<feature type="region of interest" description="Disordered" evidence="1">
    <location>
        <begin position="718"/>
        <end position="759"/>
    </location>
</feature>
<feature type="compositionally biased region" description="Polar residues" evidence="1">
    <location>
        <begin position="1406"/>
        <end position="1416"/>
    </location>
</feature>
<dbReference type="InterPro" id="IPR013860">
    <property type="entry name" value="AreA_GATA"/>
</dbReference>
<dbReference type="PROSITE" id="PS51140">
    <property type="entry name" value="CUE"/>
    <property type="match status" value="1"/>
</dbReference>
<dbReference type="Pfam" id="PF02204">
    <property type="entry name" value="VPS9"/>
    <property type="match status" value="1"/>
</dbReference>
<evidence type="ECO:0000259" key="3">
    <source>
        <dbReference type="PROSITE" id="PS51205"/>
    </source>
</evidence>
<feature type="region of interest" description="Disordered" evidence="1">
    <location>
        <begin position="1078"/>
        <end position="1121"/>
    </location>
</feature>
<dbReference type="SMART" id="SM00167">
    <property type="entry name" value="VPS9"/>
    <property type="match status" value="1"/>
</dbReference>
<dbReference type="PANTHER" id="PTHR28051">
    <property type="entry name" value="PROTEIN MTL1-RELATED"/>
    <property type="match status" value="1"/>
</dbReference>
<feature type="compositionally biased region" description="Polar residues" evidence="1">
    <location>
        <begin position="1316"/>
        <end position="1328"/>
    </location>
</feature>
<evidence type="ECO:0008006" key="6">
    <source>
        <dbReference type="Google" id="ProtNLM"/>
    </source>
</evidence>
<feature type="compositionally biased region" description="Low complexity" evidence="1">
    <location>
        <begin position="1963"/>
        <end position="1978"/>
    </location>
</feature>
<dbReference type="CDD" id="cd14279">
    <property type="entry name" value="CUE"/>
    <property type="match status" value="1"/>
</dbReference>
<dbReference type="InterPro" id="IPR003892">
    <property type="entry name" value="CUE"/>
</dbReference>
<dbReference type="SUPFAM" id="SSF46934">
    <property type="entry name" value="UBA-like"/>
    <property type="match status" value="1"/>
</dbReference>
<proteinExistence type="predicted"/>
<evidence type="ECO:0000313" key="4">
    <source>
        <dbReference type="EMBL" id="THH05985.1"/>
    </source>
</evidence>
<feature type="compositionally biased region" description="Polar residues" evidence="1">
    <location>
        <begin position="1476"/>
        <end position="1486"/>
    </location>
</feature>
<feature type="compositionally biased region" description="Low complexity" evidence="1">
    <location>
        <begin position="729"/>
        <end position="741"/>
    </location>
</feature>
<dbReference type="Pfam" id="PF08550">
    <property type="entry name" value="GATA_AreA"/>
    <property type="match status" value="1"/>
</dbReference>
<feature type="compositionally biased region" description="Polar residues" evidence="1">
    <location>
        <begin position="215"/>
        <end position="225"/>
    </location>
</feature>
<dbReference type="Pfam" id="PF18151">
    <property type="entry name" value="DUF5601"/>
    <property type="match status" value="1"/>
</dbReference>
<evidence type="ECO:0000313" key="5">
    <source>
        <dbReference type="Proteomes" id="UP000308199"/>
    </source>
</evidence>
<dbReference type="SUPFAM" id="SSF109993">
    <property type="entry name" value="VPS9 domain"/>
    <property type="match status" value="1"/>
</dbReference>
<dbReference type="EMBL" id="SGPK01000224">
    <property type="protein sequence ID" value="THH05985.1"/>
    <property type="molecule type" value="Genomic_DNA"/>
</dbReference>
<feature type="region of interest" description="Disordered" evidence="1">
    <location>
        <begin position="191"/>
        <end position="242"/>
    </location>
</feature>
<feature type="compositionally biased region" description="Basic residues" evidence="1">
    <location>
        <begin position="1099"/>
        <end position="1108"/>
    </location>
</feature>
<feature type="compositionally biased region" description="Polar residues" evidence="1">
    <location>
        <begin position="1639"/>
        <end position="1654"/>
    </location>
</feature>
<dbReference type="Gene3D" id="1.10.8.10">
    <property type="entry name" value="DNA helicase RuvA subunit, C-terminal domain"/>
    <property type="match status" value="1"/>
</dbReference>
<feature type="region of interest" description="Disordered" evidence="1">
    <location>
        <begin position="1293"/>
        <end position="1329"/>
    </location>
</feature>
<dbReference type="PROSITE" id="PS51205">
    <property type="entry name" value="VPS9"/>
    <property type="match status" value="1"/>
</dbReference>
<feature type="compositionally biased region" description="Basic and acidic residues" evidence="1">
    <location>
        <begin position="229"/>
        <end position="240"/>
    </location>
</feature>
<feature type="region of interest" description="Disordered" evidence="1">
    <location>
        <begin position="539"/>
        <end position="595"/>
    </location>
</feature>
<feature type="compositionally biased region" description="Low complexity" evidence="1">
    <location>
        <begin position="2079"/>
        <end position="2100"/>
    </location>
</feature>
<feature type="compositionally biased region" description="Low complexity" evidence="1">
    <location>
        <begin position="1848"/>
        <end position="1868"/>
    </location>
</feature>
<feature type="compositionally biased region" description="Polar residues" evidence="1">
    <location>
        <begin position="1815"/>
        <end position="1828"/>
    </location>
</feature>
<feature type="compositionally biased region" description="Polar residues" evidence="1">
    <location>
        <begin position="2125"/>
        <end position="2140"/>
    </location>
</feature>
<feature type="compositionally biased region" description="Low complexity" evidence="1">
    <location>
        <begin position="2141"/>
        <end position="2150"/>
    </location>
</feature>
<organism evidence="4 5">
    <name type="scientific">Phellinidium pouzarii</name>
    <dbReference type="NCBI Taxonomy" id="167371"/>
    <lineage>
        <taxon>Eukaryota</taxon>
        <taxon>Fungi</taxon>
        <taxon>Dikarya</taxon>
        <taxon>Basidiomycota</taxon>
        <taxon>Agaricomycotina</taxon>
        <taxon>Agaricomycetes</taxon>
        <taxon>Hymenochaetales</taxon>
        <taxon>Hymenochaetaceae</taxon>
        <taxon>Phellinidium</taxon>
    </lineage>
</organism>
<feature type="compositionally biased region" description="Polar residues" evidence="1">
    <location>
        <begin position="742"/>
        <end position="758"/>
    </location>
</feature>
<dbReference type="Gene3D" id="1.20.1050.80">
    <property type="entry name" value="VPS9 domain"/>
    <property type="match status" value="1"/>
</dbReference>
<feature type="compositionally biased region" description="Basic and acidic residues" evidence="1">
    <location>
        <begin position="1939"/>
        <end position="1948"/>
    </location>
</feature>
<gene>
    <name evidence="4" type="ORF">EW145_g4397</name>
</gene>
<keyword evidence="5" id="KW-1185">Reference proteome</keyword>
<feature type="domain" description="VPS9" evidence="3">
    <location>
        <begin position="369"/>
        <end position="524"/>
    </location>
</feature>
<sequence length="2235" mass="238083">MKTTDDLSTNLHHLSIAPTPAAHNDVDGDIQEVLAVNPWEEQADAAHNLGIAHALKTPDPSALDAELDAHKVVSESYNERKGVLNQRVSKEVLNEFDPLVDEKEAEAKPARENAEGYPMSPEDTKVSAYAESAVTPAIPVNNASSSTSAHGIGLPSLASFARSFSIPKVRTRSVDIAPPVNVFAPNTITTFAATQQRPSTPVSSASSKRPEGSADGSSRQGSGTMSLRPGKERGRRKDEPPPFDFQLFLDQMKVKSAEPVAKYLRSYATPYRSPPMKHTINKLAKTRFLSNFAKKSFPVNEQIRVINEFLNFIAVRMHEAEVWRNATDAEFDNAIEAMEKLVMNRLYEFTFTPQVAEADPPRPITTDDLERDRILAQRIALFGWVEEKHLEVPEGTDSRGFLMFAQQELLKINHYKAPRDKLICVLNCCKSDGRNSTHAFSSPRQRLTSCTLIVAGLIRHLHKEESADAFIPILIFVVLKANPPNLISSIDLVSLPFFAIAMILTKEKMGAVQFIETMDHTGLSNITAEEFERNVEDAIHGLPASPNPSEKPSVPTSPSSSRPSTPFPLSDPSTPAKAVFSPRLSAPSPHAGEESAQPLALTLGGIGGGFADDTRRFLQRTGDALGKPLNVLGRILGEALDGLDGAAGSPPGASASINSGHERADSANAGTYVPGPFAPYEMAREGDAAAYTPAPRFRAGTETPPIATPYKPRVRQLPLGGYLSPGTPPSTVSGTPSGLSGRSTPESAQGWGTPSRSAPGTYPVRGGELGFGPGASLPAHLGSGVSRTPTPALDIVGLQEEIDVAHERAASAALGTLTQIFPGVDQEVIEWVLEAEDGDLGRSIEKLLEVGGGLDNLLPSPSPLCSASSSLPFNLVVGKDDDVPSSGSCHGVPTNILSPAASTSVSFASSVTVDSQRLCVISVFFSRKQPYLRIIIIIIIAGPRPARSKQNNTSISIYSCTPNSYIDSRAMANYLPVLLVSVTAGMPDDAAVQPLPRGQVDYLSHDWAEEDVWRSWRNMTKQKNEIANGTRLENASWRTWWKQRNNLKTVSPETLNWLKDSDVTWLYGPLHTAVDWLPPQKVPTTPPSDLVPSELQQHRTQKSSKAIRRGTMGKSCLSSPSSSIALDQYHLPESRYSSHERQSQGTMKPILKHRSIAEMLSSALPAAPAWSEDGATGFAMEEDCEDDEDDGTSSKVPSECRAAFSGRSGRPPMFHTKSDTHLLPRFDRGKNVKVSPPRVAPAAADREPVGLLSANQRTGASNNLVDLALSIGAPGIAGQGQGIMGSYWGAAPAAPAMDSADSSASEAASSGWSEAETGSVSPNMTQPPQKKHISFNAIVEQYIAIDGGSAPLSPSTRQGPWTEYDDGYAEDNEDGLYEDVSIHEDSDSDDQHNDDGILEIKPPSRRVSTSSLQDVRSTMEGADVRQLPPHLQPSTYSSCPPFRHSSASKSSRLSRSRASGSGSRSGSGSNSTNTSQASRSRLNVGSLNDREHVSIAPIAPTILKAGGAEENEDGVLYMGGSYSQFGHSGSNHLYGGAYGGSSYANNYNGNGNYSGGGVYGSSYGYGYGGYGYGEDVSAGRSDAFEHFERGTEGGELVYQSPNGNVYPWGERDAVRFRMLAEYGMPSPAGSPPRSGKSMAPQQRTGSTSSMSSNDPAHFVPGPVVDSPSPNMDAEEAEFEYFDRAEPEPDLDQEQETEHMNASEEQAQFRPHRRADDMGRDRHGEDTSVRIVVPYSNGGAVSVDQRNLSGVTHERTPSPEFPPKVNPRIASLKSETSYRSPQSLADGTMSAGVPSIPSGAMLTPGISTALEEPAQVRSQPDSPLMQSGLLSPPEMSPGRGRSTCTSPVSGYMTSGSATSSSGLTSTDSRSVSESRSDSRGRSRTRNSSASTFDQEQDRGRSRSRSTASGANSPLSDSASPHVRCPPMVIGITGGVSGQHSGREVRDGRGMRIYRKTSEDLIDVGRQGSVGSSLSSGSTRGRNRDGRRISESLSPPTLGSAPVDIVSRGSVASPPNSGLVYRPIPASGLNCQSYSVNTFGQGVSPTSSSNPSLNLNKSEKPFSQNGTPIVKLPTSPGLALMGSQDSSDSMSSAGSSTASAGGRTLPSCIPEEDEQRFRDVTLVATSHSSSVPLWTQPSAQTKSVPSSPSPDARAPRVKTGSANSSKPTTPTPEVNANKVLRSGSVSPPPLAVRSKANGASAFENSGAMTRATFADRAAELVSSARTLLGTIWNGTTM</sequence>
<feature type="compositionally biased region" description="Low complexity" evidence="1">
    <location>
        <begin position="1293"/>
        <end position="1315"/>
    </location>
</feature>
<dbReference type="InterPro" id="IPR003123">
    <property type="entry name" value="VPS9"/>
</dbReference>
<dbReference type="Pfam" id="PF02845">
    <property type="entry name" value="CUE"/>
    <property type="match status" value="1"/>
</dbReference>
<feature type="compositionally biased region" description="Basic and acidic residues" evidence="1">
    <location>
        <begin position="1713"/>
        <end position="1727"/>
    </location>
</feature>
<feature type="compositionally biased region" description="Polar residues" evidence="1">
    <location>
        <begin position="2158"/>
        <end position="2172"/>
    </location>
</feature>
<evidence type="ECO:0000256" key="1">
    <source>
        <dbReference type="SAM" id="MobiDB-lite"/>
    </source>
</evidence>
<reference evidence="4 5" key="1">
    <citation type="submission" date="2019-02" db="EMBL/GenBank/DDBJ databases">
        <title>Genome sequencing of the rare red list fungi Phellinidium pouzarii.</title>
        <authorList>
            <person name="Buettner E."/>
            <person name="Kellner H."/>
        </authorList>
    </citation>
    <scope>NUCLEOTIDE SEQUENCE [LARGE SCALE GENOMIC DNA]</scope>
    <source>
        <strain evidence="4 5">DSM 108285</strain>
    </source>
</reference>
<dbReference type="GO" id="GO:0042149">
    <property type="term" value="P:cellular response to glucose starvation"/>
    <property type="evidence" value="ECO:0007669"/>
    <property type="project" value="TreeGrafter"/>
</dbReference>
<accession>A0A4S4L3U0</accession>
<dbReference type="Proteomes" id="UP000308199">
    <property type="component" value="Unassembled WGS sequence"/>
</dbReference>
<dbReference type="Gene3D" id="1.10.246.120">
    <property type="match status" value="1"/>
</dbReference>